<proteinExistence type="predicted"/>
<dbReference type="Proteomes" id="UP000577419">
    <property type="component" value="Unassembled WGS sequence"/>
</dbReference>
<gene>
    <name evidence="4" type="ORF">HA237_04590</name>
    <name evidence="5" type="ORF">J4224_00830</name>
</gene>
<dbReference type="AlphaFoldDB" id="A0A7J4IUW8"/>
<dbReference type="PANTHER" id="PTHR46401:SF2">
    <property type="entry name" value="GLYCOSYLTRANSFERASE WBBK-RELATED"/>
    <property type="match status" value="1"/>
</dbReference>
<dbReference type="Proteomes" id="UP000683213">
    <property type="component" value="Unassembled WGS sequence"/>
</dbReference>
<evidence type="ECO:0000259" key="3">
    <source>
        <dbReference type="Pfam" id="PF13439"/>
    </source>
</evidence>
<name>A0A7J4IUW8_9ARCH</name>
<dbReference type="Pfam" id="PF13439">
    <property type="entry name" value="Glyco_transf_4"/>
    <property type="match status" value="1"/>
</dbReference>
<evidence type="ECO:0000313" key="6">
    <source>
        <dbReference type="Proteomes" id="UP000577419"/>
    </source>
</evidence>
<evidence type="ECO:0000313" key="4">
    <source>
        <dbReference type="EMBL" id="HIH08620.1"/>
    </source>
</evidence>
<feature type="domain" description="Glycosyltransferase subfamily 4-like N-terminal" evidence="3">
    <location>
        <begin position="14"/>
        <end position="185"/>
    </location>
</feature>
<dbReference type="EMBL" id="JAGVWF010000009">
    <property type="protein sequence ID" value="MBS3058953.1"/>
    <property type="molecule type" value="Genomic_DNA"/>
</dbReference>
<dbReference type="SUPFAM" id="SSF53756">
    <property type="entry name" value="UDP-Glycosyltransferase/glycogen phosphorylase"/>
    <property type="match status" value="1"/>
</dbReference>
<organism evidence="4 6">
    <name type="scientific">Candidatus Iainarchaeum sp</name>
    <dbReference type="NCBI Taxonomy" id="3101447"/>
    <lineage>
        <taxon>Archaea</taxon>
        <taxon>Candidatus Iainarchaeota</taxon>
        <taxon>Candidatus Iainarchaeia</taxon>
        <taxon>Candidatus Iainarchaeales</taxon>
        <taxon>Candidatus Iainarchaeaceae</taxon>
        <taxon>Candidatus Iainarchaeum</taxon>
    </lineage>
</organism>
<dbReference type="CDD" id="cd03801">
    <property type="entry name" value="GT4_PimA-like"/>
    <property type="match status" value="1"/>
</dbReference>
<reference evidence="4" key="1">
    <citation type="journal article" date="2020" name="bioRxiv">
        <title>A rank-normalized archaeal taxonomy based on genome phylogeny resolves widespread incomplete and uneven classifications.</title>
        <authorList>
            <person name="Rinke C."/>
            <person name="Chuvochina M."/>
            <person name="Mussig A.J."/>
            <person name="Chaumeil P.-A."/>
            <person name="Waite D.W."/>
            <person name="Whitman W.B."/>
            <person name="Parks D.H."/>
            <person name="Hugenholtz P."/>
        </authorList>
    </citation>
    <scope>NUCLEOTIDE SEQUENCE</scope>
    <source>
        <strain evidence="4">UBA10011</strain>
    </source>
</reference>
<accession>A0A7J4IUW8</accession>
<keyword evidence="1 4" id="KW-0808">Transferase</keyword>
<reference evidence="5" key="3">
    <citation type="submission" date="2021-05" db="EMBL/GenBank/DDBJ databases">
        <title>Protein family content uncovers lineage relationships and bacterial pathway maintenance mechanisms in DPANN archaea.</title>
        <authorList>
            <person name="Castelle C.J."/>
            <person name="Meheust R."/>
            <person name="Jaffe A.L."/>
            <person name="Seitz K."/>
            <person name="Gong X."/>
            <person name="Baker B.J."/>
            <person name="Banfield J.F."/>
        </authorList>
    </citation>
    <scope>NUCLEOTIDE SEQUENCE</scope>
    <source>
        <strain evidence="5">RIFCSPHIGHO2_01_FULL_GW2011_AR10_43_9</strain>
    </source>
</reference>
<evidence type="ECO:0000259" key="2">
    <source>
        <dbReference type="Pfam" id="PF00534"/>
    </source>
</evidence>
<dbReference type="InterPro" id="IPR001296">
    <property type="entry name" value="Glyco_trans_1"/>
</dbReference>
<dbReference type="EMBL" id="DUFG01000021">
    <property type="protein sequence ID" value="HIH08620.1"/>
    <property type="molecule type" value="Genomic_DNA"/>
</dbReference>
<evidence type="ECO:0000313" key="5">
    <source>
        <dbReference type="EMBL" id="MBS3058953.1"/>
    </source>
</evidence>
<feature type="domain" description="Glycosyl transferase family 1" evidence="2">
    <location>
        <begin position="195"/>
        <end position="354"/>
    </location>
</feature>
<dbReference type="PANTHER" id="PTHR46401">
    <property type="entry name" value="GLYCOSYLTRANSFERASE WBBK-RELATED"/>
    <property type="match status" value="1"/>
</dbReference>
<reference evidence="5" key="2">
    <citation type="submission" date="2021-03" db="EMBL/GenBank/DDBJ databases">
        <authorList>
            <person name="Jaffe A."/>
        </authorList>
    </citation>
    <scope>NUCLEOTIDE SEQUENCE</scope>
    <source>
        <strain evidence="5">RIFCSPHIGHO2_01_FULL_GW2011_AR10_43_9</strain>
    </source>
</reference>
<sequence>MNIFIVNDFGLKGGGAEKRTLLLLQQMLKEGKLGEVHVIEKFSSQEKPKGKFFFYKAVDRKAESEKLFNRILDEKKIGIVQVHNSLYLPTNFVRIAKNKNIPVVFFAHDYWPVCGWRSFINPERFFEAESCEKSHTGIPKCAKPLTLVKLKLMQRELNNADAGIAPSDFAVNKFSSFGLLKGKWKKVLPWINLKEFFPPAKEHREKFVLFVGSLKAYKGAFVLVNAFREISEKFPGVQLVFAGHEEGAPLAKMKEFVNGKWLGKRVKFLGKKSEKELRELYQQAGLLVFPSTCMEMFGSIWAEAMACGCPIIASDVAGMKELAGGKVVLFENGNSSDLQEKIIELLEDRIKASAGGKSGTGYATKSFDVRRASKEMKSIYDEIIQR</sequence>
<dbReference type="Pfam" id="PF00534">
    <property type="entry name" value="Glycos_transf_1"/>
    <property type="match status" value="1"/>
</dbReference>
<evidence type="ECO:0000256" key="1">
    <source>
        <dbReference type="ARBA" id="ARBA00022679"/>
    </source>
</evidence>
<protein>
    <submittedName>
        <fullName evidence="4">Glycosyltransferase family 4 protein</fullName>
    </submittedName>
</protein>
<dbReference type="InterPro" id="IPR028098">
    <property type="entry name" value="Glyco_trans_4-like_N"/>
</dbReference>
<comment type="caution">
    <text evidence="4">The sequence shown here is derived from an EMBL/GenBank/DDBJ whole genome shotgun (WGS) entry which is preliminary data.</text>
</comment>
<dbReference type="Gene3D" id="3.40.50.2000">
    <property type="entry name" value="Glycogen Phosphorylase B"/>
    <property type="match status" value="2"/>
</dbReference>
<dbReference type="GO" id="GO:0016757">
    <property type="term" value="F:glycosyltransferase activity"/>
    <property type="evidence" value="ECO:0007669"/>
    <property type="project" value="InterPro"/>
</dbReference>